<organism evidence="1 2">
    <name type="scientific">Neophaeococcomyces mojaviensis</name>
    <dbReference type="NCBI Taxonomy" id="3383035"/>
    <lineage>
        <taxon>Eukaryota</taxon>
        <taxon>Fungi</taxon>
        <taxon>Dikarya</taxon>
        <taxon>Ascomycota</taxon>
        <taxon>Pezizomycotina</taxon>
        <taxon>Eurotiomycetes</taxon>
        <taxon>Chaetothyriomycetidae</taxon>
        <taxon>Chaetothyriales</taxon>
        <taxon>Chaetothyriales incertae sedis</taxon>
        <taxon>Neophaeococcomyces</taxon>
    </lineage>
</organism>
<comment type="caution">
    <text evidence="1">The sequence shown here is derived from an EMBL/GenBank/DDBJ whole genome shotgun (WGS) entry which is preliminary data.</text>
</comment>
<name>A0ACC3A854_9EURO</name>
<evidence type="ECO:0000313" key="2">
    <source>
        <dbReference type="Proteomes" id="UP001172386"/>
    </source>
</evidence>
<accession>A0ACC3A854</accession>
<protein>
    <submittedName>
        <fullName evidence="1">Uncharacterized protein</fullName>
    </submittedName>
</protein>
<evidence type="ECO:0000313" key="1">
    <source>
        <dbReference type="EMBL" id="KAJ9656586.1"/>
    </source>
</evidence>
<proteinExistence type="predicted"/>
<gene>
    <name evidence="1" type="ORF">H2198_004820</name>
</gene>
<dbReference type="Proteomes" id="UP001172386">
    <property type="component" value="Unassembled WGS sequence"/>
</dbReference>
<keyword evidence="2" id="KW-1185">Reference proteome</keyword>
<sequence>MTPGILHTYHPSRNLNLFEHTPYVLDKNPTGFSQAPKQPSHILLFIGGLFDNFNLPHYVSDLSSLFPISSTQHQPWRIMHVQLSSNGRSWGIFTIDRDIEEIAVAIDFIRTKLYTNRYVDIVLMGHSTGCQDIMRYLTAPNPLTSRSPKRPSVEGAILQAPVSDRDGVIRAIHDEDAPKARKAYDAAMKIIDATAEKDRRDLILPMNLTKPLFGPAPINIERFLSLVSPESPDRPSIEDFFSHDLKDEAFSRTFGAIRRTGVLQVCESSRVKRLDNNDTGGTSSLLVLMSDSDEHVGPEVNQKELLERWRNALSKESGTHLDSLSTIILNAIHDVGGDDWPSQEARLVKLRKAVLLYMDKCVGDVSSGTWDLFEKDRQSVMKLKRDDGRDINAQVGVLKL</sequence>
<dbReference type="EMBL" id="JAPDRQ010000075">
    <property type="protein sequence ID" value="KAJ9656586.1"/>
    <property type="molecule type" value="Genomic_DNA"/>
</dbReference>
<reference evidence="1" key="1">
    <citation type="submission" date="2022-10" db="EMBL/GenBank/DDBJ databases">
        <title>Culturing micro-colonial fungi from biological soil crusts in the Mojave desert and describing Neophaeococcomyces mojavensis, and introducing the new genera and species Taxawa tesnikishii.</title>
        <authorList>
            <person name="Kurbessoian T."/>
            <person name="Stajich J.E."/>
        </authorList>
    </citation>
    <scope>NUCLEOTIDE SEQUENCE</scope>
    <source>
        <strain evidence="1">JES_112</strain>
    </source>
</reference>